<organism evidence="5 6">
    <name type="scientific">Saprospira grandis DSM 2844</name>
    <dbReference type="NCBI Taxonomy" id="694433"/>
    <lineage>
        <taxon>Bacteria</taxon>
        <taxon>Pseudomonadati</taxon>
        <taxon>Bacteroidota</taxon>
        <taxon>Saprospiria</taxon>
        <taxon>Saprospirales</taxon>
        <taxon>Saprospiraceae</taxon>
        <taxon>Saprospira</taxon>
    </lineage>
</organism>
<feature type="repeat" description="TPR" evidence="3">
    <location>
        <begin position="400"/>
        <end position="433"/>
    </location>
</feature>
<keyword evidence="1" id="KW-0677">Repeat</keyword>
<keyword evidence="4" id="KW-0732">Signal</keyword>
<evidence type="ECO:0000256" key="1">
    <source>
        <dbReference type="ARBA" id="ARBA00022737"/>
    </source>
</evidence>
<evidence type="ECO:0000256" key="3">
    <source>
        <dbReference type="PROSITE-ProRule" id="PRU00339"/>
    </source>
</evidence>
<evidence type="ECO:0000256" key="4">
    <source>
        <dbReference type="SAM" id="SignalP"/>
    </source>
</evidence>
<dbReference type="HOGENOM" id="CLU_478075_0_0_10"/>
<dbReference type="Proteomes" id="UP000005113">
    <property type="component" value="Unassembled WGS sequence"/>
</dbReference>
<feature type="chain" id="PRO_5003741873" evidence="4">
    <location>
        <begin position="20"/>
        <end position="570"/>
    </location>
</feature>
<dbReference type="SMART" id="SM00028">
    <property type="entry name" value="TPR"/>
    <property type="match status" value="13"/>
</dbReference>
<proteinExistence type="predicted"/>
<gene>
    <name evidence="5" type="ORF">SapgrDRAFT_3241</name>
</gene>
<dbReference type="AlphaFoldDB" id="J0Y045"/>
<protein>
    <submittedName>
        <fullName evidence="5">Tfp pilus assembly protein PilF</fullName>
    </submittedName>
</protein>
<evidence type="ECO:0000313" key="6">
    <source>
        <dbReference type="Proteomes" id="UP000005113"/>
    </source>
</evidence>
<feature type="repeat" description="TPR" evidence="3">
    <location>
        <begin position="366"/>
        <end position="399"/>
    </location>
</feature>
<dbReference type="Gene3D" id="1.25.40.10">
    <property type="entry name" value="Tetratricopeptide repeat domain"/>
    <property type="match status" value="4"/>
</dbReference>
<feature type="repeat" description="TPR" evidence="3">
    <location>
        <begin position="468"/>
        <end position="501"/>
    </location>
</feature>
<dbReference type="Pfam" id="PF13432">
    <property type="entry name" value="TPR_16"/>
    <property type="match status" value="3"/>
</dbReference>
<dbReference type="PANTHER" id="PTHR44858">
    <property type="entry name" value="TETRATRICOPEPTIDE REPEAT PROTEIN 6"/>
    <property type="match status" value="1"/>
</dbReference>
<evidence type="ECO:0000313" key="5">
    <source>
        <dbReference type="EMBL" id="EJF54886.1"/>
    </source>
</evidence>
<dbReference type="GO" id="GO:0046813">
    <property type="term" value="P:receptor-mediated virion attachment to host cell"/>
    <property type="evidence" value="ECO:0007669"/>
    <property type="project" value="TreeGrafter"/>
</dbReference>
<feature type="repeat" description="TPR" evidence="3">
    <location>
        <begin position="434"/>
        <end position="467"/>
    </location>
</feature>
<dbReference type="PROSITE" id="PS50293">
    <property type="entry name" value="TPR_REGION"/>
    <property type="match status" value="1"/>
</dbReference>
<sequence length="570" mass="65063">MTPKLLLISLLLFSGTLLAQKKAAIKAYNSALQYYQSRDYETAAPLFEQAIQESPDFYYAHRSLISCYEQMGQLDKAVPAYLAALKLAPDDFDLHFNLAQTYIQLEEWAAAKKELEQSLDISPTDRKALQSLEQIERYLAPKEEQVIQEERSSPSDRAYNAALALYRKGEYLQARSQLQAFSGQVSQADFYYLWALCDQQLGERVAAIEQYEAALALDDRHFNSNYNLGILYYNDENYEAAQALLETAYQRQPKKKDLAKHLALSYYLGNNVEKAEPFLAKLAPKLQSAELYYYWSKTLMQLGRKKESEKALATAKKLDKSGELQLDIQNDLAEYGQLASEHRKNGNYQKAIEVLEEAIAKHSEEAALHFNLGLNYLEVGNSLKAQKEFAKTVELAPSHAKAYSALGDIHYQAEKYSQAAAYFKACIEAGMQDAYSYYQLGSSLYKLNRFQESAKSFEQAIAKNPKEKQFYFALGLSYLRQKKNDLSIQNFEKALALDPYFIDAQYHICVNYIETNRFLDAIADAEKIIEKDPKFAKAYLTLAHSHKRLGNLAKADKYRKKAIRLDPSLR</sequence>
<feature type="repeat" description="TPR" evidence="3">
    <location>
        <begin position="92"/>
        <end position="125"/>
    </location>
</feature>
<reference evidence="6" key="1">
    <citation type="journal article" date="2012" name="Stand. Genomic Sci.">
        <title>Permanent draft genome sequence of the gliding predator Saprospira grandis strain Sa g1 (= HR1).</title>
        <authorList>
            <person name="Mavromatis K."/>
            <person name="Chertkov O."/>
            <person name="Lapidus A."/>
            <person name="Nolan M."/>
            <person name="Lucas S."/>
            <person name="Tice H."/>
            <person name="Del Rio T.G."/>
            <person name="Cheng J.F."/>
            <person name="Han C."/>
            <person name="Tapia R."/>
            <person name="Bruce D."/>
            <person name="Goodwin L.A."/>
            <person name="Pitluck S."/>
            <person name="Huntemann M."/>
            <person name="Liolios K."/>
            <person name="Pagani I."/>
            <person name="Ivanova N."/>
            <person name="Mikhailova N."/>
            <person name="Pati A."/>
            <person name="Chen A."/>
            <person name="Palaniappan K."/>
            <person name="Land M."/>
            <person name="Brambilla E.M."/>
            <person name="Rohde M."/>
            <person name="Spring S."/>
            <person name="Goker M."/>
            <person name="Detter J.C."/>
            <person name="Bristow J."/>
            <person name="Eisen J.A."/>
            <person name="Markowitz V."/>
            <person name="Hugenholtz P."/>
            <person name="Kyrpides N.C."/>
            <person name="Klenk H.P."/>
            <person name="Woyke T."/>
        </authorList>
    </citation>
    <scope>NUCLEOTIDE SEQUENCE [LARGE SCALE GENOMIC DNA]</scope>
    <source>
        <strain evidence="6">DSM 2844</strain>
    </source>
</reference>
<dbReference type="InterPro" id="IPR011990">
    <property type="entry name" value="TPR-like_helical_dom_sf"/>
</dbReference>
<dbReference type="EMBL" id="JH719942">
    <property type="protein sequence ID" value="EJF54886.1"/>
    <property type="molecule type" value="Genomic_DNA"/>
</dbReference>
<dbReference type="GO" id="GO:0009279">
    <property type="term" value="C:cell outer membrane"/>
    <property type="evidence" value="ECO:0007669"/>
    <property type="project" value="TreeGrafter"/>
</dbReference>
<feature type="repeat" description="TPR" evidence="3">
    <location>
        <begin position="24"/>
        <end position="57"/>
    </location>
</feature>
<feature type="repeat" description="TPR" evidence="3">
    <location>
        <begin position="222"/>
        <end position="255"/>
    </location>
</feature>
<accession>J0Y045</accession>
<dbReference type="Pfam" id="PF14559">
    <property type="entry name" value="TPR_19"/>
    <property type="match status" value="1"/>
</dbReference>
<dbReference type="PANTHER" id="PTHR44858:SF1">
    <property type="entry name" value="UDP-N-ACETYLGLUCOSAMINE--PEPTIDE N-ACETYLGLUCOSAMINYLTRANSFERASE SPINDLY-RELATED"/>
    <property type="match status" value="1"/>
</dbReference>
<dbReference type="SUPFAM" id="SSF48452">
    <property type="entry name" value="TPR-like"/>
    <property type="match status" value="2"/>
</dbReference>
<feature type="repeat" description="TPR" evidence="3">
    <location>
        <begin position="536"/>
        <end position="569"/>
    </location>
</feature>
<dbReference type="InterPro" id="IPR050498">
    <property type="entry name" value="Ycf3"/>
</dbReference>
<feature type="repeat" description="TPR" evidence="3">
    <location>
        <begin position="58"/>
        <end position="91"/>
    </location>
</feature>
<dbReference type="PROSITE" id="PS50005">
    <property type="entry name" value="TPR"/>
    <property type="match status" value="9"/>
</dbReference>
<feature type="signal peptide" evidence="4">
    <location>
        <begin position="1"/>
        <end position="19"/>
    </location>
</feature>
<evidence type="ECO:0000256" key="2">
    <source>
        <dbReference type="ARBA" id="ARBA00022803"/>
    </source>
</evidence>
<name>J0Y045_9BACT</name>
<dbReference type="Pfam" id="PF13181">
    <property type="entry name" value="TPR_8"/>
    <property type="match status" value="3"/>
</dbReference>
<dbReference type="InterPro" id="IPR019734">
    <property type="entry name" value="TPR_rpt"/>
</dbReference>
<keyword evidence="2 3" id="KW-0802">TPR repeat</keyword>